<dbReference type="InterPro" id="IPR013025">
    <property type="entry name" value="Ribosomal_uL23-like"/>
</dbReference>
<dbReference type="InterPro" id="IPR012677">
    <property type="entry name" value="Nucleotide-bd_a/b_plait_sf"/>
</dbReference>
<dbReference type="GO" id="GO:0003735">
    <property type="term" value="F:structural constituent of ribosome"/>
    <property type="evidence" value="ECO:0007669"/>
    <property type="project" value="InterPro"/>
</dbReference>
<keyword evidence="7" id="KW-1185">Reference proteome</keyword>
<feature type="non-terminal residue" evidence="6">
    <location>
        <position position="1"/>
    </location>
</feature>
<feature type="compositionally biased region" description="Basic and acidic residues" evidence="5">
    <location>
        <begin position="273"/>
        <end position="289"/>
    </location>
</feature>
<sequence>MQSLIRRTAGLSLAAAARPARTAIAVPARALATHVVDAPFDRPTSYARPSSSADPTTPLPSNPRVVIPSSTPAVKAPRHSKHSSRVTGRTARKPRKALSPTSLKAGGAAGEYEPATQGDVKIHLPSVFMRLVRNSSEHKDDPFTATFRTSLQLTKPDISNYLKNIYGLNITSIRTVNYLGKLTRNAIGGGYSRNGTKNYKKVVVTMTEPFWYPEERSRAWCNEHFERDRMEELRDRKMLKIGDGQKYGVGAPRYRGAHKSKAELARLKEVNENGGHDVNAKVEGDDSAQKRPSGLKKRRNVLRSKAEGIDDKSNAVEREMQRLREAGW</sequence>
<evidence type="ECO:0000313" key="7">
    <source>
        <dbReference type="Proteomes" id="UP000243876"/>
    </source>
</evidence>
<dbReference type="Gene3D" id="3.30.70.330">
    <property type="match status" value="1"/>
</dbReference>
<comment type="similarity">
    <text evidence="1">Belongs to the universal ribosomal protein uL23 family.</text>
</comment>
<evidence type="ECO:0000256" key="1">
    <source>
        <dbReference type="ARBA" id="ARBA00006700"/>
    </source>
</evidence>
<feature type="compositionally biased region" description="Basic and acidic residues" evidence="5">
    <location>
        <begin position="304"/>
        <end position="316"/>
    </location>
</feature>
<dbReference type="Proteomes" id="UP000243876">
    <property type="component" value="Unassembled WGS sequence"/>
</dbReference>
<evidence type="ECO:0000256" key="4">
    <source>
        <dbReference type="ARBA" id="ARBA00039977"/>
    </source>
</evidence>
<dbReference type="SUPFAM" id="SSF54189">
    <property type="entry name" value="Ribosomal proteins S24e, L23 and L15e"/>
    <property type="match status" value="1"/>
</dbReference>
<evidence type="ECO:0000256" key="3">
    <source>
        <dbReference type="ARBA" id="ARBA00023274"/>
    </source>
</evidence>
<protein>
    <recommendedName>
        <fullName evidence="4">Large ribosomal subunit protein uL23m</fullName>
    </recommendedName>
</protein>
<dbReference type="EMBL" id="CENE01000001">
    <property type="protein sequence ID" value="CEQ38868.1"/>
    <property type="molecule type" value="Genomic_DNA"/>
</dbReference>
<dbReference type="AlphaFoldDB" id="A0A0D6EGG4"/>
<dbReference type="PANTHER" id="PTHR12059:SF5">
    <property type="entry name" value="LARGE RIBOSOMAL SUBUNIT PROTEIN UL23M"/>
    <property type="match status" value="1"/>
</dbReference>
<dbReference type="Pfam" id="PF00276">
    <property type="entry name" value="Ribosomal_L23"/>
    <property type="match status" value="1"/>
</dbReference>
<proteinExistence type="inferred from homology"/>
<feature type="compositionally biased region" description="Basic residues" evidence="5">
    <location>
        <begin position="293"/>
        <end position="302"/>
    </location>
</feature>
<evidence type="ECO:0000313" key="6">
    <source>
        <dbReference type="EMBL" id="CEQ38868.1"/>
    </source>
</evidence>
<feature type="region of interest" description="Disordered" evidence="5">
    <location>
        <begin position="273"/>
        <end position="316"/>
    </location>
</feature>
<evidence type="ECO:0000256" key="2">
    <source>
        <dbReference type="ARBA" id="ARBA00022980"/>
    </source>
</evidence>
<gene>
    <name evidence="6" type="primary">SPOSA6832_00357</name>
</gene>
<reference evidence="7" key="1">
    <citation type="submission" date="2015-02" db="EMBL/GenBank/DDBJ databases">
        <authorList>
            <person name="Gon?alves P."/>
        </authorList>
    </citation>
    <scope>NUCLEOTIDE SEQUENCE [LARGE SCALE GENOMIC DNA]</scope>
</reference>
<accession>A0A0D6EGG4</accession>
<name>A0A0D6EGG4_SPOSA</name>
<feature type="compositionally biased region" description="Basic residues" evidence="5">
    <location>
        <begin position="76"/>
        <end position="96"/>
    </location>
</feature>
<feature type="region of interest" description="Disordered" evidence="5">
    <location>
        <begin position="40"/>
        <end position="112"/>
    </location>
</feature>
<dbReference type="PANTHER" id="PTHR12059">
    <property type="entry name" value="RIBOSOMAL PROTEIN L23-RELATED"/>
    <property type="match status" value="1"/>
</dbReference>
<dbReference type="InterPro" id="IPR012678">
    <property type="entry name" value="Ribosomal_uL23/eL15/eS24_sf"/>
</dbReference>
<keyword evidence="2" id="KW-0689">Ribosomal protein</keyword>
<dbReference type="GO" id="GO:0005762">
    <property type="term" value="C:mitochondrial large ribosomal subunit"/>
    <property type="evidence" value="ECO:0007669"/>
    <property type="project" value="TreeGrafter"/>
</dbReference>
<keyword evidence="3" id="KW-0687">Ribonucleoprotein</keyword>
<evidence type="ECO:0000256" key="5">
    <source>
        <dbReference type="SAM" id="MobiDB-lite"/>
    </source>
</evidence>
<dbReference type="OrthoDB" id="275582at2759"/>
<organism evidence="6 7">
    <name type="scientific">Sporidiobolus salmonicolor</name>
    <name type="common">Yeast-like fungus</name>
    <name type="synonym">Sporobolomyces salmonicolor</name>
    <dbReference type="NCBI Taxonomy" id="5005"/>
    <lineage>
        <taxon>Eukaryota</taxon>
        <taxon>Fungi</taxon>
        <taxon>Dikarya</taxon>
        <taxon>Basidiomycota</taxon>
        <taxon>Pucciniomycotina</taxon>
        <taxon>Microbotryomycetes</taxon>
        <taxon>Sporidiobolales</taxon>
        <taxon>Sporidiobolaceae</taxon>
        <taxon>Sporobolomyces</taxon>
    </lineage>
</organism>
<dbReference type="GO" id="GO:0032543">
    <property type="term" value="P:mitochondrial translation"/>
    <property type="evidence" value="ECO:0007669"/>
    <property type="project" value="TreeGrafter"/>
</dbReference>